<organism evidence="3 4">
    <name type="scientific">Flavobacterium shii</name>
    <dbReference type="NCBI Taxonomy" id="2987687"/>
    <lineage>
        <taxon>Bacteria</taxon>
        <taxon>Pseudomonadati</taxon>
        <taxon>Bacteroidota</taxon>
        <taxon>Flavobacteriia</taxon>
        <taxon>Flavobacteriales</taxon>
        <taxon>Flavobacteriaceae</taxon>
        <taxon>Flavobacterium</taxon>
    </lineage>
</organism>
<keyword evidence="1" id="KW-0732">Signal</keyword>
<proteinExistence type="predicted"/>
<dbReference type="Proteomes" id="UP001151079">
    <property type="component" value="Unassembled WGS sequence"/>
</dbReference>
<feature type="domain" description="Fungal lipase-type" evidence="2">
    <location>
        <begin position="86"/>
        <end position="242"/>
    </location>
</feature>
<evidence type="ECO:0000313" key="3">
    <source>
        <dbReference type="EMBL" id="MCV9927041.1"/>
    </source>
</evidence>
<dbReference type="InterPro" id="IPR002921">
    <property type="entry name" value="Fungal_lipase-type"/>
</dbReference>
<dbReference type="EMBL" id="JAOZEW010000004">
    <property type="protein sequence ID" value="MCV9927041.1"/>
    <property type="molecule type" value="Genomic_DNA"/>
</dbReference>
<feature type="signal peptide" evidence="1">
    <location>
        <begin position="1"/>
        <end position="22"/>
    </location>
</feature>
<gene>
    <name evidence="3" type="ORF">OIU83_05235</name>
</gene>
<evidence type="ECO:0000313" key="4">
    <source>
        <dbReference type="Proteomes" id="UP001151079"/>
    </source>
</evidence>
<dbReference type="Gene3D" id="3.40.50.1820">
    <property type="entry name" value="alpha/beta hydrolase"/>
    <property type="match status" value="1"/>
</dbReference>
<dbReference type="AlphaFoldDB" id="A0A9X3BXU7"/>
<dbReference type="RefSeq" id="WP_264205218.1">
    <property type="nucleotide sequence ID" value="NZ_JAOZEW010000004.1"/>
</dbReference>
<evidence type="ECO:0000259" key="2">
    <source>
        <dbReference type="Pfam" id="PF01764"/>
    </source>
</evidence>
<dbReference type="Pfam" id="PF01764">
    <property type="entry name" value="Lipase_3"/>
    <property type="match status" value="1"/>
</dbReference>
<feature type="chain" id="PRO_5040766410" evidence="1">
    <location>
        <begin position="23"/>
        <end position="368"/>
    </location>
</feature>
<accession>A0A9X3BXU7</accession>
<sequence length="368" mass="42069">MRILKSVVIFFYVLLTFSQSKAQNLKPGFDKAEYRELIYIATRSTESPEKAKSIPLPEHSRLVYKSKPMGLDNQWELWLKDGNTAVLCTRGTTEKGESWLANLYAAMTPAKGELKITNSDIFQYELSSDKNAAVHTGYLLSTAFISRDMLPKIDSCYKAGIKNFIIMGHSQGGGISYLLTAHFYNLQSKGVLPADIRFKTYCSAAPKPGNLYFAYDYERKTQNGWAFNVVSAVDWVPQTPFSVETPEDLPRVSPIPLVEETIKNQPLFKRMFLNMVYGKLTSPSQKTVNTYQRLLGKEMGKRVKKLLPEFVPPSFYNSNNYVRTGNTIVLYPNPNDKIYYEKFPNDSKDLMIHHSFPPYLYLLNQLEY</sequence>
<evidence type="ECO:0000256" key="1">
    <source>
        <dbReference type="SAM" id="SignalP"/>
    </source>
</evidence>
<dbReference type="SUPFAM" id="SSF53474">
    <property type="entry name" value="alpha/beta-Hydrolases"/>
    <property type="match status" value="1"/>
</dbReference>
<dbReference type="GO" id="GO:0006629">
    <property type="term" value="P:lipid metabolic process"/>
    <property type="evidence" value="ECO:0007669"/>
    <property type="project" value="InterPro"/>
</dbReference>
<keyword evidence="4" id="KW-1185">Reference proteome</keyword>
<name>A0A9X3BXU7_9FLAO</name>
<reference evidence="3" key="1">
    <citation type="submission" date="2022-10" db="EMBL/GenBank/DDBJ databases">
        <title>Two novel species of Flavobacterium.</title>
        <authorList>
            <person name="Liu Q."/>
            <person name="Xin Y.-H."/>
        </authorList>
    </citation>
    <scope>NUCLEOTIDE SEQUENCE</scope>
    <source>
        <strain evidence="3">LS1R49</strain>
    </source>
</reference>
<protein>
    <submittedName>
        <fullName evidence="3">Lipase family protein</fullName>
    </submittedName>
</protein>
<dbReference type="InterPro" id="IPR029058">
    <property type="entry name" value="AB_hydrolase_fold"/>
</dbReference>
<comment type="caution">
    <text evidence="3">The sequence shown here is derived from an EMBL/GenBank/DDBJ whole genome shotgun (WGS) entry which is preliminary data.</text>
</comment>